<dbReference type="Proteomes" id="UP000732105">
    <property type="component" value="Unassembled WGS sequence"/>
</dbReference>
<protein>
    <submittedName>
        <fullName evidence="1">Uncharacterized protein</fullName>
    </submittedName>
</protein>
<gene>
    <name evidence="1" type="ORF">ELS83_11405</name>
</gene>
<evidence type="ECO:0000313" key="1">
    <source>
        <dbReference type="EMBL" id="NOU60431.1"/>
    </source>
</evidence>
<evidence type="ECO:0000313" key="2">
    <source>
        <dbReference type="Proteomes" id="UP000732105"/>
    </source>
</evidence>
<reference evidence="1 2" key="1">
    <citation type="submission" date="2018-12" db="EMBL/GenBank/DDBJ databases">
        <title>Marinifilum JC070 sp. nov., a marine bacterium isolated from Yongle Blue Hole in the South China Sea.</title>
        <authorList>
            <person name="Fu T."/>
        </authorList>
    </citation>
    <scope>NUCLEOTIDE SEQUENCE [LARGE SCALE GENOMIC DNA]</scope>
    <source>
        <strain evidence="1 2">JC070</strain>
    </source>
</reference>
<accession>A0ABX1WWE6</accession>
<organism evidence="1 2">
    <name type="scientific">Marinifilum caeruleilacunae</name>
    <dbReference type="NCBI Taxonomy" id="2499076"/>
    <lineage>
        <taxon>Bacteria</taxon>
        <taxon>Pseudomonadati</taxon>
        <taxon>Bacteroidota</taxon>
        <taxon>Bacteroidia</taxon>
        <taxon>Marinilabiliales</taxon>
        <taxon>Marinifilaceae</taxon>
    </lineage>
</organism>
<dbReference type="RefSeq" id="WP_171595716.1">
    <property type="nucleotide sequence ID" value="NZ_RZNH01000018.1"/>
</dbReference>
<dbReference type="EMBL" id="RZNH01000018">
    <property type="protein sequence ID" value="NOU60431.1"/>
    <property type="molecule type" value="Genomic_DNA"/>
</dbReference>
<proteinExistence type="predicted"/>
<name>A0ABX1WWE6_9BACT</name>
<comment type="caution">
    <text evidence="1">The sequence shown here is derived from an EMBL/GenBank/DDBJ whole genome shotgun (WGS) entry which is preliminary data.</text>
</comment>
<sequence length="223" mass="26350">MIKRFTFLLIVLVGVLLFIFGFVPRVKRFFEIDKCLDRGGRWNYEKNICEYSDTLTFAEELKPDGGKNNAKIDSNHVRIEKARLIDLNTGYEERILTNEEFMDNMTDGGGELIGYYSNGQIEKVSLWVGLSYGISTYDYYFENETLIYVHETFKQFEYVDSTGSFNYSKTEQTYRGKYYFMNKVLYDYETTGHNRFESDEIDPEKVILEEVDSYIEKLMKRLP</sequence>
<keyword evidence="2" id="KW-1185">Reference proteome</keyword>